<reference evidence="1 2" key="1">
    <citation type="journal article" date="2013" name="BMC Genomics">
        <title>Genomes of "Spiribacter", a streamlined, successful halophilic bacterium.</title>
        <authorList>
            <person name="Lopez-Perez M."/>
            <person name="Ghai R."/>
            <person name="Leon M.J."/>
            <person name="Rodriguez-Olmos A."/>
            <person name="Copa-Patino J.L."/>
            <person name="Soliveri J."/>
            <person name="Sanchez-Porro C."/>
            <person name="Ventosa A."/>
            <person name="Rodriguez-Valera F."/>
        </authorList>
    </citation>
    <scope>NUCLEOTIDE SEQUENCE [LARGE SCALE GENOMIC DNA]</scope>
    <source>
        <strain evidence="1 2">UAH-SP71</strain>
    </source>
</reference>
<sequence>MSIGLPAPLFRLTNGGSLRQRLSRRRFKLLSFDHPAGNAIA</sequence>
<accession>U5T3Q9</accession>
<protein>
    <submittedName>
        <fullName evidence="1">Uncharacterized protein</fullName>
    </submittedName>
</protein>
<dbReference type="STRING" id="1335757.SPICUR_05830"/>
<evidence type="ECO:0000313" key="2">
    <source>
        <dbReference type="Proteomes" id="UP000017640"/>
    </source>
</evidence>
<dbReference type="EMBL" id="CP005990">
    <property type="protein sequence ID" value="AGY92139.1"/>
    <property type="molecule type" value="Genomic_DNA"/>
</dbReference>
<dbReference type="Proteomes" id="UP000017640">
    <property type="component" value="Chromosome"/>
</dbReference>
<dbReference type="KEGG" id="spiu:SPICUR_05830"/>
<dbReference type="HOGENOM" id="CLU_3276874_0_0_6"/>
<dbReference type="AlphaFoldDB" id="U5T3Q9"/>
<gene>
    <name evidence="1" type="ORF">SPICUR_05830</name>
</gene>
<keyword evidence="2" id="KW-1185">Reference proteome</keyword>
<evidence type="ECO:0000313" key="1">
    <source>
        <dbReference type="EMBL" id="AGY92139.1"/>
    </source>
</evidence>
<name>U5T3Q9_9GAMM</name>
<organism evidence="1 2">
    <name type="scientific">Spiribacter curvatus</name>
    <dbReference type="NCBI Taxonomy" id="1335757"/>
    <lineage>
        <taxon>Bacteria</taxon>
        <taxon>Pseudomonadati</taxon>
        <taxon>Pseudomonadota</taxon>
        <taxon>Gammaproteobacteria</taxon>
        <taxon>Chromatiales</taxon>
        <taxon>Ectothiorhodospiraceae</taxon>
        <taxon>Spiribacter</taxon>
    </lineage>
</organism>
<proteinExistence type="predicted"/>